<comment type="caution">
    <text evidence="2">The sequence shown here is derived from an EMBL/GenBank/DDBJ whole genome shotgun (WGS) entry which is preliminary data.</text>
</comment>
<accession>A0A6G1CL30</accession>
<proteinExistence type="predicted"/>
<feature type="compositionally biased region" description="Low complexity" evidence="1">
    <location>
        <begin position="139"/>
        <end position="148"/>
    </location>
</feature>
<protein>
    <submittedName>
        <fullName evidence="2">Uncharacterized protein</fullName>
    </submittedName>
</protein>
<gene>
    <name evidence="2" type="ORF">E2562_000239</name>
</gene>
<evidence type="ECO:0000313" key="3">
    <source>
        <dbReference type="Proteomes" id="UP000479710"/>
    </source>
</evidence>
<keyword evidence="3" id="KW-1185">Reference proteome</keyword>
<feature type="region of interest" description="Disordered" evidence="1">
    <location>
        <begin position="1"/>
        <end position="23"/>
    </location>
</feature>
<feature type="region of interest" description="Disordered" evidence="1">
    <location>
        <begin position="94"/>
        <end position="153"/>
    </location>
</feature>
<evidence type="ECO:0000256" key="1">
    <source>
        <dbReference type="SAM" id="MobiDB-lite"/>
    </source>
</evidence>
<sequence>MENSSTPPQPVGGGAPTPPQDATTNLISALTATHAAAFAGNQEDLLTALANVQVAQDIITTATQAPAWDASTSSSATASTLLPVPTGLSNSALIVTPASGQGNSNNKGNNNKGKGKGGKGKNGGGNRSGGQKQPPPLGPLGDDGPLDPCAMGRSPALDRLLEAHWRTRSSRAVAQLPAATGLPCLASSSGLCCRLRGDGPTRLGPSWFGCCTK</sequence>
<dbReference type="EMBL" id="SPHZ02000008">
    <property type="protein sequence ID" value="KAF0901355.1"/>
    <property type="molecule type" value="Genomic_DNA"/>
</dbReference>
<feature type="compositionally biased region" description="Low complexity" evidence="1">
    <location>
        <begin position="99"/>
        <end position="112"/>
    </location>
</feature>
<organism evidence="2 3">
    <name type="scientific">Oryza meyeriana var. granulata</name>
    <dbReference type="NCBI Taxonomy" id="110450"/>
    <lineage>
        <taxon>Eukaryota</taxon>
        <taxon>Viridiplantae</taxon>
        <taxon>Streptophyta</taxon>
        <taxon>Embryophyta</taxon>
        <taxon>Tracheophyta</taxon>
        <taxon>Spermatophyta</taxon>
        <taxon>Magnoliopsida</taxon>
        <taxon>Liliopsida</taxon>
        <taxon>Poales</taxon>
        <taxon>Poaceae</taxon>
        <taxon>BOP clade</taxon>
        <taxon>Oryzoideae</taxon>
        <taxon>Oryzeae</taxon>
        <taxon>Oryzinae</taxon>
        <taxon>Oryza</taxon>
        <taxon>Oryza meyeriana</taxon>
    </lineage>
</organism>
<dbReference type="Proteomes" id="UP000479710">
    <property type="component" value="Unassembled WGS sequence"/>
</dbReference>
<name>A0A6G1CL30_9ORYZ</name>
<reference evidence="2 3" key="1">
    <citation type="submission" date="2019-11" db="EMBL/GenBank/DDBJ databases">
        <title>Whole genome sequence of Oryza granulata.</title>
        <authorList>
            <person name="Li W."/>
        </authorList>
    </citation>
    <scope>NUCLEOTIDE SEQUENCE [LARGE SCALE GENOMIC DNA]</scope>
    <source>
        <strain evidence="3">cv. Menghai</strain>
        <tissue evidence="2">Leaf</tissue>
    </source>
</reference>
<dbReference type="AlphaFoldDB" id="A0A6G1CL30"/>
<evidence type="ECO:0000313" key="2">
    <source>
        <dbReference type="EMBL" id="KAF0901355.1"/>
    </source>
</evidence>